<gene>
    <name evidence="1" type="ORF">UFOVP1254_21</name>
</gene>
<name>A0A6J5RKT6_9CAUD</name>
<protein>
    <submittedName>
        <fullName evidence="1">Uncharacterized protein</fullName>
    </submittedName>
</protein>
<accession>A0A6J5RKT6</accession>
<proteinExistence type="predicted"/>
<reference evidence="1" key="1">
    <citation type="submission" date="2020-05" db="EMBL/GenBank/DDBJ databases">
        <authorList>
            <person name="Chiriac C."/>
            <person name="Salcher M."/>
            <person name="Ghai R."/>
            <person name="Kavagutti S V."/>
        </authorList>
    </citation>
    <scope>NUCLEOTIDE SEQUENCE</scope>
</reference>
<organism evidence="1">
    <name type="scientific">uncultured Caudovirales phage</name>
    <dbReference type="NCBI Taxonomy" id="2100421"/>
    <lineage>
        <taxon>Viruses</taxon>
        <taxon>Duplodnaviria</taxon>
        <taxon>Heunggongvirae</taxon>
        <taxon>Uroviricota</taxon>
        <taxon>Caudoviricetes</taxon>
        <taxon>Peduoviridae</taxon>
        <taxon>Maltschvirus</taxon>
        <taxon>Maltschvirus maltsch</taxon>
    </lineage>
</organism>
<sequence>MDQPQAKSVPTKEEVMGMKVCWPFGAKNLINT</sequence>
<dbReference type="EMBL" id="LR797210">
    <property type="protein sequence ID" value="CAB4194358.1"/>
    <property type="molecule type" value="Genomic_DNA"/>
</dbReference>
<evidence type="ECO:0000313" key="1">
    <source>
        <dbReference type="EMBL" id="CAB4194358.1"/>
    </source>
</evidence>